<dbReference type="Proteomes" id="UP001150941">
    <property type="component" value="Unassembled WGS sequence"/>
</dbReference>
<dbReference type="GO" id="GO:0004386">
    <property type="term" value="F:helicase activity"/>
    <property type="evidence" value="ECO:0007669"/>
    <property type="project" value="InterPro"/>
</dbReference>
<evidence type="ECO:0000256" key="2">
    <source>
        <dbReference type="ARBA" id="ARBA00022741"/>
    </source>
</evidence>
<proteinExistence type="inferred from homology"/>
<dbReference type="InterPro" id="IPR000641">
    <property type="entry name" value="CbxX/CfxQ"/>
</dbReference>
<keyword evidence="2" id="KW-0547">Nucleotide-binding</keyword>
<evidence type="ECO:0000313" key="9">
    <source>
        <dbReference type="Proteomes" id="UP001150941"/>
    </source>
</evidence>
<feature type="domain" description="AAA+ ATPase" evidence="7">
    <location>
        <begin position="1617"/>
        <end position="1767"/>
    </location>
</feature>
<reference evidence="8" key="1">
    <citation type="submission" date="2022-11" db="EMBL/GenBank/DDBJ databases">
        <authorList>
            <person name="Petersen C."/>
        </authorList>
    </citation>
    <scope>NUCLEOTIDE SEQUENCE</scope>
    <source>
        <strain evidence="8">IBT 19713</strain>
    </source>
</reference>
<feature type="compositionally biased region" description="Polar residues" evidence="6">
    <location>
        <begin position="1219"/>
        <end position="1231"/>
    </location>
</feature>
<dbReference type="InterPro" id="IPR003593">
    <property type="entry name" value="AAA+_ATPase"/>
</dbReference>
<dbReference type="Pfam" id="PF13087">
    <property type="entry name" value="AAA_12"/>
    <property type="match status" value="1"/>
</dbReference>
<dbReference type="InterPro" id="IPR047187">
    <property type="entry name" value="SF1_C_Upf1"/>
</dbReference>
<evidence type="ECO:0000256" key="6">
    <source>
        <dbReference type="SAM" id="MobiDB-lite"/>
    </source>
</evidence>
<evidence type="ECO:0000256" key="4">
    <source>
        <dbReference type="ARBA" id="ARBA00022840"/>
    </source>
</evidence>
<dbReference type="Pfam" id="PF13086">
    <property type="entry name" value="AAA_11"/>
    <property type="match status" value="1"/>
</dbReference>
<feature type="compositionally biased region" description="Polar residues" evidence="6">
    <location>
        <begin position="2163"/>
        <end position="2180"/>
    </location>
</feature>
<feature type="domain" description="AAA+ ATPase" evidence="7">
    <location>
        <begin position="1899"/>
        <end position="2036"/>
    </location>
</feature>
<dbReference type="Gene3D" id="3.40.50.300">
    <property type="entry name" value="P-loop containing nucleotide triphosphate hydrolases"/>
    <property type="match status" value="6"/>
</dbReference>
<reference evidence="8" key="2">
    <citation type="journal article" date="2023" name="IMA Fungus">
        <title>Comparative genomic study of the Penicillium genus elucidates a diverse pangenome and 15 lateral gene transfer events.</title>
        <authorList>
            <person name="Petersen C."/>
            <person name="Sorensen T."/>
            <person name="Nielsen M.R."/>
            <person name="Sondergaard T.E."/>
            <person name="Sorensen J.L."/>
            <person name="Fitzpatrick D.A."/>
            <person name="Frisvad J.C."/>
            <person name="Nielsen K.L."/>
        </authorList>
    </citation>
    <scope>NUCLEOTIDE SEQUENCE</scope>
    <source>
        <strain evidence="8">IBT 19713</strain>
    </source>
</reference>
<dbReference type="OrthoDB" id="2423195at2759"/>
<dbReference type="PANTHER" id="PTHR43392:SF2">
    <property type="entry name" value="AAA-TYPE ATPASE FAMILY PROTEIN _ ANKYRIN REPEAT FAMILY PROTEIN"/>
    <property type="match status" value="1"/>
</dbReference>
<dbReference type="Pfam" id="PF17866">
    <property type="entry name" value="AAA_lid_6"/>
    <property type="match status" value="1"/>
</dbReference>
<comment type="caution">
    <text evidence="8">The sequence shown here is derived from an EMBL/GenBank/DDBJ whole genome shotgun (WGS) entry which is preliminary data.</text>
</comment>
<dbReference type="InterPro" id="IPR027417">
    <property type="entry name" value="P-loop_NTPase"/>
</dbReference>
<sequence length="2348" mass="264145">MSTNYRSDRLAKYFAAVLHGKQEVRDLNDFKKLIEAILDTKNPCLTVERLIASQNALNALQMGLRFNLTPSFTNNYTSKFINFLSSPGIKLLCNGLFLTQLLLIIWEPRSLWNSLLNAFHARQLDENATRAFCWLTTELLSLPTSSAVDIVPDSRTILSDGYLLSSSSNALRNMGQKIKYLIDMKSSASTLLTSEETAGGRHDNDFTDFRLMAVFPTTGEMCCTDKPFYRRADEIIELSGSQRIAAHVDNQFRLLREDMLSALRDDIQIATGAKKGRRSALRLKGLSLAHISCTSKNQKYLRPCTVGVTARSGLERLKDLSAENAKEYLRSNTQFVKHRAFGCFLRNTEIVAFATIERNIDDLLSTPPVVMLRVAGEEAVRKAILFLKLYDDVEFLVVDTATFAYEPILRCLQTRFEFPLTKELFLYKRGDPVENSSLAPWNVINKLHENCRPNIQTILGTAKPVALDRSQSESLLAGLTQRVRALLAKILHDQTNDKILVMCYTNHALDQFLEDLLDIGIGPSNIVRLGSKSTGRTQPLSLQEQNFTRRRSQSTWYTINALESQGEELRSAIDSSFAAFQKLSADSSAILDYLEFEAPEFFEAFTIPEDEDGMSAADRDGKAIKKGYLYDRWIRGQAAKPFVELLPAGSQHIWALEQKIRDEKIQSWKQALLTEQAASLAAQMELLDKCHEKLSTALREKTREILERKRIIGCTTTAAAMHADDLKNASPGIVLLEEAGEILESHVLTAISPATKHLVLIGDHLQLRPKINNYALSMEKGDGYDLNVSLFERLIHAGYPHTTLQKQHRMCPEISSLVRTLTYPLLEDGENTKNRPEPRGLSDRVIFFNHQNLEESLSGVSDRRDEGAKQSKQNLFEAEVVLKIVKYLGQQGYGTDKLVVLTPYLGQLSLLRQTLSKQNDPVLNDLDSYDLVQAGLLSHAAASHSKRPIKLSTIDNYQGEESEIVIASLTRSNKCGDIGFMATPERLNVLLSRARSVLIMVGNSQTFVSSRKGQRCWRPLIDQLKDNGHLYDGLPVQCEQHPDKTAVLRTMEDFDREVPDVSSLSLSTLLSIKRHYCQEPSNIYHFQTNVVRSESGIKLSCGAHECPSKCHPLNDHSRMRCTKIVKWTCPRGHTLSLPCSMAKGSCRFCIQEDNIKKRKHDRDMELEAERQRKQSLYAQQIAELQSEAAHLRRLKSDVWVDAERKRVLEQHRDEIKELQTPQSESTTGSQSGREKVPMPIEPGPRPSTPQGIRERGIRSDNPSDDPSVKPEAREIMPKKSASKAKADWDYQKLYFNSQSPEIDALMDMVGLESVKSKFLTMKAKVDIAVKQNVDLGRERFGTVLLGNPGTGKTTVARLYAKFLAAVGIIPGHTFIETTGSKLSNEGVSQCQKTIEQLLKEGGGVMFIDEAYQMVQSSNFGGHQVLDFLLAEVENLTGKIVFVLAGYQRPMEKFFAHNPGLPSRFPHELKFEDFDDSELMMIIQKWIENTWRMQMKVDGGLDGLYCRIVARRIGRRRGREGFANARAVENAMAKITERQTERLMQQRRHGDSQIDDFFLHREDLIGPDPSQNLKSSKAWQKLQSMIGLAAVKSTVESLIDTVQYNYRREILEQPVVGYSLNKVFLGNPGTGKTSVAKIYGQILVDMGLLSNGEVVVKNPSDFVGSVIGESEKNTKGILAATLGKVLVIDEAYGLFAGGTSDGTGTKSDPYRGAAVDTIVADVQSIPGDDQCVLLLGYKDQMEQMFQNVNPGLSRRFPIDQAFIFEDFTAHELDLILDLRLVQQGYGITDQARLVVLEMLERARNRPHFGNAGEIDILLNAAKMHHQRRVSSNKPKGQFLDSVLDAVDFDENFDRAEKSENSVAKMFEGVVGCESIISTFEGYRQLVRNIKALEMDPREQVPFNFVFRGPPGTGKTSTARKMGQIYYDLGLLSSNEVIEASATELVGQYVGHTGPKTQKMLERGLGKVLFIDEAYRLAEGHFAKEAIDELVDCITKPRFSRKLIIILAGYDADINRLMSMNPGLTSRFPESIQFRSLSARNCIQLLKELLERKKVVILNKSRVDFDITCLYDLDSDLTQKLTDGFDKLSKTSSWANARDIETLVKAIFGETLKKLGTFGVSNLVLNGETVLGELEDMINERHSREQFQKQCSAKDQNLGKVPSLRIQSSDPPTRNIESQSLISGMKPNSRAGSPVQDQKKQQVPVPQRDAGVTDDDWNKLQKAKEAAEKKENYLQMIEKEEVKQKELLRLKEEGQAVRAAEEAKEQQNEELRKRLEQEQLQLEIERRRQEAITRELETRRKDLAEARRKEQAIQVKLRSMGVCVQGYKWIKLPGGYRCAGGSHWVADAQL</sequence>
<evidence type="ECO:0000256" key="5">
    <source>
        <dbReference type="SAM" id="Coils"/>
    </source>
</evidence>
<evidence type="ECO:0000256" key="3">
    <source>
        <dbReference type="ARBA" id="ARBA00022806"/>
    </source>
</evidence>
<dbReference type="GO" id="GO:0016887">
    <property type="term" value="F:ATP hydrolysis activity"/>
    <property type="evidence" value="ECO:0007669"/>
    <property type="project" value="InterPro"/>
</dbReference>
<dbReference type="FunFam" id="3.40.50.300:FF:001660">
    <property type="entry name" value="NF-X1 finger and helicase protein, putative"/>
    <property type="match status" value="1"/>
</dbReference>
<dbReference type="FunFam" id="1.10.8.60:FF:000160">
    <property type="entry name" value="WGS project CABT00000000 data, contig 2.55"/>
    <property type="match status" value="1"/>
</dbReference>
<comment type="similarity">
    <text evidence="1">Belongs to the CbxX/CfxQ family.</text>
</comment>
<organism evidence="8 9">
    <name type="scientific">Penicillium chermesinum</name>
    <dbReference type="NCBI Taxonomy" id="63820"/>
    <lineage>
        <taxon>Eukaryota</taxon>
        <taxon>Fungi</taxon>
        <taxon>Dikarya</taxon>
        <taxon>Ascomycota</taxon>
        <taxon>Pezizomycotina</taxon>
        <taxon>Eurotiomycetes</taxon>
        <taxon>Eurotiomycetidae</taxon>
        <taxon>Eurotiales</taxon>
        <taxon>Aspergillaceae</taxon>
        <taxon>Penicillium</taxon>
    </lineage>
</organism>
<evidence type="ECO:0000256" key="1">
    <source>
        <dbReference type="ARBA" id="ARBA00010378"/>
    </source>
</evidence>
<feature type="domain" description="AAA+ ATPase" evidence="7">
    <location>
        <begin position="1338"/>
        <end position="1474"/>
    </location>
</feature>
<dbReference type="InterPro" id="IPR003959">
    <property type="entry name" value="ATPase_AAA_core"/>
</dbReference>
<dbReference type="InterPro" id="IPR041679">
    <property type="entry name" value="DNA2/NAM7-like_C"/>
</dbReference>
<protein>
    <recommendedName>
        <fullName evidence="7">AAA+ ATPase domain-containing protein</fullName>
    </recommendedName>
</protein>
<dbReference type="FunFam" id="3.40.50.300:FF:000216">
    <property type="entry name" value="Type VII secretion ATPase EccA"/>
    <property type="match status" value="3"/>
</dbReference>
<feature type="region of interest" description="Disordered" evidence="6">
    <location>
        <begin position="2148"/>
        <end position="2211"/>
    </location>
</feature>
<dbReference type="SUPFAM" id="SSF52540">
    <property type="entry name" value="P-loop containing nucleoside triphosphate hydrolases"/>
    <property type="match status" value="4"/>
</dbReference>
<name>A0A9W9NGE1_9EURO</name>
<dbReference type="GeneID" id="83205313"/>
<dbReference type="RefSeq" id="XP_058326340.1">
    <property type="nucleotide sequence ID" value="XM_058478010.1"/>
</dbReference>
<accession>A0A9W9NGE1</accession>
<dbReference type="CDD" id="cd06008">
    <property type="entry name" value="NF-X1-zinc-finger"/>
    <property type="match status" value="1"/>
</dbReference>
<dbReference type="PRINTS" id="PR00819">
    <property type="entry name" value="CBXCFQXSUPER"/>
</dbReference>
<dbReference type="PANTHER" id="PTHR43392">
    <property type="entry name" value="AAA-TYPE ATPASE FAMILY PROTEIN / ANKYRIN REPEAT FAMILY PROTEIN"/>
    <property type="match status" value="1"/>
</dbReference>
<evidence type="ECO:0000259" key="7">
    <source>
        <dbReference type="SMART" id="SM00382"/>
    </source>
</evidence>
<feature type="coiled-coil region" evidence="5">
    <location>
        <begin position="2218"/>
        <end position="2307"/>
    </location>
</feature>
<dbReference type="SMART" id="SM00382">
    <property type="entry name" value="AAA"/>
    <property type="match status" value="3"/>
</dbReference>
<keyword evidence="5" id="KW-0175">Coiled coil</keyword>
<feature type="region of interest" description="Disordered" evidence="6">
    <location>
        <begin position="1212"/>
        <end position="1281"/>
    </location>
</feature>
<keyword evidence="3" id="KW-0347">Helicase</keyword>
<keyword evidence="4" id="KW-0067">ATP-binding</keyword>
<keyword evidence="9" id="KW-1185">Reference proteome</keyword>
<feature type="compositionally biased region" description="Basic and acidic residues" evidence="6">
    <location>
        <begin position="1266"/>
        <end position="1277"/>
    </location>
</feature>
<dbReference type="CDD" id="cd00009">
    <property type="entry name" value="AAA"/>
    <property type="match status" value="2"/>
</dbReference>
<dbReference type="GO" id="GO:0005524">
    <property type="term" value="F:ATP binding"/>
    <property type="evidence" value="ECO:0007669"/>
    <property type="project" value="UniProtKB-KW"/>
</dbReference>
<gene>
    <name evidence="8" type="ORF">N7468_008714</name>
</gene>
<dbReference type="CDD" id="cd18808">
    <property type="entry name" value="SF1_C_Upf1"/>
    <property type="match status" value="1"/>
</dbReference>
<dbReference type="InterPro" id="IPR041627">
    <property type="entry name" value="AAA_lid_6"/>
</dbReference>
<dbReference type="EMBL" id="JAPQKS010000007">
    <property type="protein sequence ID" value="KAJ5219510.1"/>
    <property type="molecule type" value="Genomic_DNA"/>
</dbReference>
<dbReference type="Pfam" id="PF00004">
    <property type="entry name" value="AAA"/>
    <property type="match status" value="3"/>
</dbReference>
<dbReference type="InterPro" id="IPR050773">
    <property type="entry name" value="CbxX/CfxQ_RuBisCO_ESX"/>
</dbReference>
<dbReference type="Gene3D" id="1.10.8.60">
    <property type="match status" value="2"/>
</dbReference>
<keyword evidence="3" id="KW-0378">Hydrolase</keyword>
<evidence type="ECO:0000313" key="8">
    <source>
        <dbReference type="EMBL" id="KAJ5219510.1"/>
    </source>
</evidence>
<dbReference type="InterPro" id="IPR041677">
    <property type="entry name" value="DNA2/NAM7_AAA_11"/>
</dbReference>